<reference evidence="2 3" key="1">
    <citation type="journal article" date="2013" name="Curr. Biol.">
        <title>The Genome of the Foraminiferan Reticulomyxa filosa.</title>
        <authorList>
            <person name="Glockner G."/>
            <person name="Hulsmann N."/>
            <person name="Schleicher M."/>
            <person name="Noegel A.A."/>
            <person name="Eichinger L."/>
            <person name="Gallinger C."/>
            <person name="Pawlowski J."/>
            <person name="Sierra R."/>
            <person name="Euteneuer U."/>
            <person name="Pillet L."/>
            <person name="Moustafa A."/>
            <person name="Platzer M."/>
            <person name="Groth M."/>
            <person name="Szafranski K."/>
            <person name="Schliwa M."/>
        </authorList>
    </citation>
    <scope>NUCLEOTIDE SEQUENCE [LARGE SCALE GENOMIC DNA]</scope>
</reference>
<accession>X6LDL7</accession>
<proteinExistence type="predicted"/>
<dbReference type="AlphaFoldDB" id="X6LDL7"/>
<feature type="region of interest" description="Disordered" evidence="1">
    <location>
        <begin position="106"/>
        <end position="132"/>
    </location>
</feature>
<name>X6LDL7_RETFI</name>
<feature type="compositionally biased region" description="Basic and acidic residues" evidence="1">
    <location>
        <begin position="110"/>
        <end position="132"/>
    </location>
</feature>
<gene>
    <name evidence="2" type="ORF">RFI_38034</name>
</gene>
<organism evidence="2 3">
    <name type="scientific">Reticulomyxa filosa</name>
    <dbReference type="NCBI Taxonomy" id="46433"/>
    <lineage>
        <taxon>Eukaryota</taxon>
        <taxon>Sar</taxon>
        <taxon>Rhizaria</taxon>
        <taxon>Retaria</taxon>
        <taxon>Foraminifera</taxon>
        <taxon>Monothalamids</taxon>
        <taxon>Reticulomyxidae</taxon>
        <taxon>Reticulomyxa</taxon>
    </lineage>
</organism>
<comment type="caution">
    <text evidence="2">The sequence shown here is derived from an EMBL/GenBank/DDBJ whole genome shotgun (WGS) entry which is preliminary data.</text>
</comment>
<protein>
    <submittedName>
        <fullName evidence="2">Uncharacterized protein</fullName>
    </submittedName>
</protein>
<evidence type="ECO:0000256" key="1">
    <source>
        <dbReference type="SAM" id="MobiDB-lite"/>
    </source>
</evidence>
<evidence type="ECO:0000313" key="2">
    <source>
        <dbReference type="EMBL" id="ETN99440.1"/>
    </source>
</evidence>
<keyword evidence="3" id="KW-1185">Reference proteome</keyword>
<dbReference type="Proteomes" id="UP000023152">
    <property type="component" value="Unassembled WGS sequence"/>
</dbReference>
<evidence type="ECO:0000313" key="3">
    <source>
        <dbReference type="Proteomes" id="UP000023152"/>
    </source>
</evidence>
<sequence>MSANSKLLNASMHGGIGNGIGYGIDMPDTRNKQLQSKMTSNNDMDIDINDARRIAIKRKRPDDGLTDDIAKKGNRQHRISAYIFWKFPALFVHFAVDINEQQLTHPQNFNDEKDGQMEQKENQDGKHIVRQPRCDIYRKTFASEQKKKREED</sequence>
<dbReference type="EMBL" id="ASPP01043919">
    <property type="protein sequence ID" value="ETN99440.1"/>
    <property type="molecule type" value="Genomic_DNA"/>
</dbReference>